<dbReference type="Gene3D" id="3.20.10.10">
    <property type="entry name" value="D-amino Acid Aminotransferase, subunit A, domain 2"/>
    <property type="match status" value="1"/>
</dbReference>
<dbReference type="SUPFAM" id="SSF56752">
    <property type="entry name" value="D-aminoacid aminotransferase-like PLP-dependent enzymes"/>
    <property type="match status" value="1"/>
</dbReference>
<evidence type="ECO:0000256" key="1">
    <source>
        <dbReference type="ARBA" id="ARBA00001933"/>
    </source>
</evidence>
<dbReference type="Pfam" id="PF01063">
    <property type="entry name" value="Aminotran_4"/>
    <property type="match status" value="1"/>
</dbReference>
<name>A0A2H5F3V7_9RHOB</name>
<evidence type="ECO:0000313" key="8">
    <source>
        <dbReference type="Proteomes" id="UP000234530"/>
    </source>
</evidence>
<evidence type="ECO:0000256" key="4">
    <source>
        <dbReference type="ARBA" id="ARBA00022898"/>
    </source>
</evidence>
<dbReference type="InterPro" id="IPR018300">
    <property type="entry name" value="Aminotrans_IV_CS"/>
</dbReference>
<evidence type="ECO:0000256" key="3">
    <source>
        <dbReference type="ARBA" id="ARBA00014472"/>
    </source>
</evidence>
<dbReference type="InterPro" id="IPR036038">
    <property type="entry name" value="Aminotransferase-like"/>
</dbReference>
<comment type="similarity">
    <text evidence="2 5">Belongs to the class-IV pyridoxal-phosphate-dependent aminotransferase family.</text>
</comment>
<accession>A0A2H5F3V7</accession>
<dbReference type="Proteomes" id="UP000234530">
    <property type="component" value="Chromosome"/>
</dbReference>
<evidence type="ECO:0000256" key="6">
    <source>
        <dbReference type="RuleBase" id="RU004516"/>
    </source>
</evidence>
<evidence type="ECO:0000256" key="5">
    <source>
        <dbReference type="RuleBase" id="RU004106"/>
    </source>
</evidence>
<dbReference type="GO" id="GO:0003824">
    <property type="term" value="F:catalytic activity"/>
    <property type="evidence" value="ECO:0007669"/>
    <property type="project" value="InterPro"/>
</dbReference>
<dbReference type="InterPro" id="IPR043132">
    <property type="entry name" value="BCAT-like_C"/>
</dbReference>
<gene>
    <name evidence="7" type="ORF">CX676_07555</name>
</gene>
<dbReference type="Gene3D" id="3.30.470.10">
    <property type="match status" value="1"/>
</dbReference>
<keyword evidence="8" id="KW-1185">Reference proteome</keyword>
<dbReference type="EMBL" id="CP025430">
    <property type="protein sequence ID" value="AUH66225.1"/>
    <property type="molecule type" value="Genomic_DNA"/>
</dbReference>
<dbReference type="InterPro" id="IPR043131">
    <property type="entry name" value="BCAT-like_N"/>
</dbReference>
<dbReference type="KEGG" id="pzh:CX676_07555"/>
<reference evidence="7 8" key="1">
    <citation type="journal article" date="2013" name="Antonie Van Leeuwenhoek">
        <title>Paracoccus zhejiangensis sp. nov., isolated from activated sludge in wastewater-treatment system.</title>
        <authorList>
            <person name="Wu Z.G."/>
            <person name="Zhang D.F."/>
            <person name="Liu Y.L."/>
            <person name="Wang F."/>
            <person name="Jiang X."/>
            <person name="Li C."/>
            <person name="Li S.P."/>
            <person name="Hong Q."/>
            <person name="Li W.J."/>
        </authorList>
    </citation>
    <scope>NUCLEOTIDE SEQUENCE [LARGE SCALE GENOMIC DNA]</scope>
    <source>
        <strain evidence="7 8">J6</strain>
    </source>
</reference>
<evidence type="ECO:0000313" key="7">
    <source>
        <dbReference type="EMBL" id="AUH66225.1"/>
    </source>
</evidence>
<dbReference type="InterPro" id="IPR001544">
    <property type="entry name" value="Aminotrans_IV"/>
</dbReference>
<evidence type="ECO:0000256" key="2">
    <source>
        <dbReference type="ARBA" id="ARBA00009320"/>
    </source>
</evidence>
<comment type="cofactor">
    <cofactor evidence="1 6">
        <name>pyridoxal 5'-phosphate</name>
        <dbReference type="ChEBI" id="CHEBI:597326"/>
    </cofactor>
</comment>
<dbReference type="PROSITE" id="PS00770">
    <property type="entry name" value="AA_TRANSFER_CLASS_4"/>
    <property type="match status" value="1"/>
</dbReference>
<sequence>MRQEPDGSIPLWPLHRARLRRDCAAVGFPLDEAEAERIARERRPEAGALRVRLTVDAAGQIATTHAPLPPNPPEWRVALSVVRLDSADPWLRIKSSQRPAYDAARAALPEGVDEAILLNERGEFCEGTITNLFLRQDGLLLTPPLTCGLLPGVLRQSLLDQGAAREAVLHPADIQGDLFMGNALRGLIPARLAG</sequence>
<keyword evidence="4 6" id="KW-0663">Pyridoxal phosphate</keyword>
<dbReference type="NCBIfam" id="NF005729">
    <property type="entry name" value="PRK07546.1-3"/>
    <property type="match status" value="1"/>
</dbReference>
<protein>
    <recommendedName>
        <fullName evidence="3">Probable branched-chain-amino-acid aminotransferase</fullName>
    </recommendedName>
</protein>
<dbReference type="OrthoDB" id="9809239at2"/>
<organism evidence="7 8">
    <name type="scientific">Paracoccus zhejiangensis</name>
    <dbReference type="NCBI Taxonomy" id="1077935"/>
    <lineage>
        <taxon>Bacteria</taxon>
        <taxon>Pseudomonadati</taxon>
        <taxon>Pseudomonadota</taxon>
        <taxon>Alphaproteobacteria</taxon>
        <taxon>Rhodobacterales</taxon>
        <taxon>Paracoccaceae</taxon>
        <taxon>Paracoccus</taxon>
    </lineage>
</organism>
<proteinExistence type="inferred from homology"/>
<dbReference type="AlphaFoldDB" id="A0A2H5F3V7"/>